<dbReference type="KEGG" id="maqu:Maq22A_c26360"/>
<sequence length="186" mass="21392">MTVAFPRASSPELKPYIRPLGSMMLAYGRAHEAVVDLALLEIANEVEARKYVAGTEELPKKMRRLLRCKLDGHRFEAMNRHLKRLSVVAKERHNLIHGEWWFDPFDGGRLVVRRLHRNTLTHELHVTPDQIDAWTATLEEIADELELIQEGASRELEASGDEVPTPPPTSPLRTLLRRLRLVRRRG</sequence>
<reference evidence="1 2" key="1">
    <citation type="journal article" date="2015" name="Genome Announc.">
        <title>Complete Genome Sequence of Methylobacterium aquaticum Strain 22A, Isolated from Racomitrium japonicum Moss.</title>
        <authorList>
            <person name="Tani A."/>
            <person name="Ogura Y."/>
            <person name="Hayashi T."/>
            <person name="Kimbara K."/>
        </authorList>
    </citation>
    <scope>NUCLEOTIDE SEQUENCE [LARGE SCALE GENOMIC DNA]</scope>
    <source>
        <strain evidence="1 2">MA-22A</strain>
    </source>
</reference>
<proteinExistence type="predicted"/>
<dbReference type="OrthoDB" id="8005698at2"/>
<dbReference type="STRING" id="270351.Maq22A_c26360"/>
<dbReference type="PATRIC" id="fig|270351.10.peg.5058"/>
<dbReference type="AlphaFoldDB" id="A0A0C6FXS6"/>
<evidence type="ECO:0000313" key="2">
    <source>
        <dbReference type="Proteomes" id="UP000061432"/>
    </source>
</evidence>
<dbReference type="EMBL" id="AP014704">
    <property type="protein sequence ID" value="BAQ48140.1"/>
    <property type="molecule type" value="Genomic_DNA"/>
</dbReference>
<dbReference type="RefSeq" id="WP_060848943.1">
    <property type="nucleotide sequence ID" value="NZ_AP014704.1"/>
</dbReference>
<accession>A0A0C6FXS6</accession>
<organism evidence="1 2">
    <name type="scientific">Methylobacterium aquaticum</name>
    <dbReference type="NCBI Taxonomy" id="270351"/>
    <lineage>
        <taxon>Bacteria</taxon>
        <taxon>Pseudomonadati</taxon>
        <taxon>Pseudomonadota</taxon>
        <taxon>Alphaproteobacteria</taxon>
        <taxon>Hyphomicrobiales</taxon>
        <taxon>Methylobacteriaceae</taxon>
        <taxon>Methylobacterium</taxon>
    </lineage>
</organism>
<name>A0A0C6FXS6_9HYPH</name>
<evidence type="ECO:0000313" key="1">
    <source>
        <dbReference type="EMBL" id="BAQ48140.1"/>
    </source>
</evidence>
<protein>
    <submittedName>
        <fullName evidence="1">Uncharacterized protein</fullName>
    </submittedName>
</protein>
<gene>
    <name evidence="1" type="ORF">Maq22A_c26360</name>
</gene>
<reference evidence="2" key="2">
    <citation type="submission" date="2015-01" db="EMBL/GenBank/DDBJ databases">
        <title>Complete genome sequence of Methylobacterium aquaticum strain 22A.</title>
        <authorList>
            <person name="Tani A."/>
            <person name="Ogura Y."/>
            <person name="Hayashi T."/>
        </authorList>
    </citation>
    <scope>NUCLEOTIDE SEQUENCE [LARGE SCALE GENOMIC DNA]</scope>
    <source>
        <strain evidence="2">MA-22A</strain>
    </source>
</reference>
<dbReference type="Proteomes" id="UP000061432">
    <property type="component" value="Chromosome"/>
</dbReference>